<name>A0AAD7DSH0_MYCRO</name>
<gene>
    <name evidence="3" type="ORF">B0H17DRAFT_1050377</name>
</gene>
<sequence>MIHIRIGIARDPIEESKTKEKRGADRQPTRHHGQKRETPRKDKKREKRHATTRSILVLVLAAALRRRLTLLRRLRLLCGRLRALGRGFLALLARLLLVIVIARLVLVLVLLLLRCALRLLLHRLLRGRFLLGLLLLLLAVVGAGLDALHLLGEVLAFVVRVRLRAW</sequence>
<keyword evidence="2" id="KW-0812">Transmembrane</keyword>
<evidence type="ECO:0000256" key="2">
    <source>
        <dbReference type="SAM" id="Phobius"/>
    </source>
</evidence>
<keyword evidence="2" id="KW-1133">Transmembrane helix</keyword>
<comment type="caution">
    <text evidence="3">The sequence shown here is derived from an EMBL/GenBank/DDBJ whole genome shotgun (WGS) entry which is preliminary data.</text>
</comment>
<proteinExistence type="predicted"/>
<evidence type="ECO:0000256" key="1">
    <source>
        <dbReference type="SAM" id="MobiDB-lite"/>
    </source>
</evidence>
<accession>A0AAD7DSH0</accession>
<dbReference type="EMBL" id="JARKIE010000025">
    <property type="protein sequence ID" value="KAJ7698677.1"/>
    <property type="molecule type" value="Genomic_DNA"/>
</dbReference>
<keyword evidence="2" id="KW-0472">Membrane</keyword>
<protein>
    <submittedName>
        <fullName evidence="3">Uncharacterized protein</fullName>
    </submittedName>
</protein>
<keyword evidence="4" id="KW-1185">Reference proteome</keyword>
<dbReference type="AlphaFoldDB" id="A0AAD7DSH0"/>
<feature type="compositionally biased region" description="Basic and acidic residues" evidence="1">
    <location>
        <begin position="11"/>
        <end position="28"/>
    </location>
</feature>
<feature type="transmembrane region" description="Helical" evidence="2">
    <location>
        <begin position="129"/>
        <end position="151"/>
    </location>
</feature>
<dbReference type="Proteomes" id="UP001221757">
    <property type="component" value="Unassembled WGS sequence"/>
</dbReference>
<reference evidence="3" key="1">
    <citation type="submission" date="2023-03" db="EMBL/GenBank/DDBJ databases">
        <title>Massive genome expansion in bonnet fungi (Mycena s.s.) driven by repeated elements and novel gene families across ecological guilds.</title>
        <authorList>
            <consortium name="Lawrence Berkeley National Laboratory"/>
            <person name="Harder C.B."/>
            <person name="Miyauchi S."/>
            <person name="Viragh M."/>
            <person name="Kuo A."/>
            <person name="Thoen E."/>
            <person name="Andreopoulos B."/>
            <person name="Lu D."/>
            <person name="Skrede I."/>
            <person name="Drula E."/>
            <person name="Henrissat B."/>
            <person name="Morin E."/>
            <person name="Kohler A."/>
            <person name="Barry K."/>
            <person name="LaButti K."/>
            <person name="Morin E."/>
            <person name="Salamov A."/>
            <person name="Lipzen A."/>
            <person name="Mereny Z."/>
            <person name="Hegedus B."/>
            <person name="Baldrian P."/>
            <person name="Stursova M."/>
            <person name="Weitz H."/>
            <person name="Taylor A."/>
            <person name="Grigoriev I.V."/>
            <person name="Nagy L.G."/>
            <person name="Martin F."/>
            <person name="Kauserud H."/>
        </authorList>
    </citation>
    <scope>NUCLEOTIDE SEQUENCE</scope>
    <source>
        <strain evidence="3">CBHHK067</strain>
    </source>
</reference>
<evidence type="ECO:0000313" key="3">
    <source>
        <dbReference type="EMBL" id="KAJ7698677.1"/>
    </source>
</evidence>
<feature type="region of interest" description="Disordered" evidence="1">
    <location>
        <begin position="9"/>
        <end position="49"/>
    </location>
</feature>
<organism evidence="3 4">
    <name type="scientific">Mycena rosella</name>
    <name type="common">Pink bonnet</name>
    <name type="synonym">Agaricus rosellus</name>
    <dbReference type="NCBI Taxonomy" id="1033263"/>
    <lineage>
        <taxon>Eukaryota</taxon>
        <taxon>Fungi</taxon>
        <taxon>Dikarya</taxon>
        <taxon>Basidiomycota</taxon>
        <taxon>Agaricomycotina</taxon>
        <taxon>Agaricomycetes</taxon>
        <taxon>Agaricomycetidae</taxon>
        <taxon>Agaricales</taxon>
        <taxon>Marasmiineae</taxon>
        <taxon>Mycenaceae</taxon>
        <taxon>Mycena</taxon>
    </lineage>
</organism>
<evidence type="ECO:0000313" key="4">
    <source>
        <dbReference type="Proteomes" id="UP001221757"/>
    </source>
</evidence>
<feature type="transmembrane region" description="Helical" evidence="2">
    <location>
        <begin position="88"/>
        <end position="117"/>
    </location>
</feature>